<keyword evidence="3" id="KW-1185">Reference proteome</keyword>
<sequence length="370" mass="43086">MKTPEEQQLAEEQIKEIQIEYLYRIADFSIGELLKKFVLKDQEASFEEEYISGLYVPVYQRDFVWHVDMQSKFIESLFMGVPIQPLFAFELDDDGNMELLDGVQRLSSIKSFFDNELTLNALEELSALNGFTFSDLSSSRQRKFLNTQIKLYIINENTDEGVRADIFRRVNEGGIKLSPAEIRKGKFIGNKFYSFILEMSNSEEFNKLFSSRKETEKLRGEKEELITRFYGYSNEYTNYNQKLTPKAFLDNYISETDKIFDESQKTIMKNELDRTLEFIEKNIPNGFRKTEGSKTIPKVRFEAISVGTNLALREKSNLEVEDTKWLDSNEFKKWTTSDAANNKSKVIGRIEFVRDCLLGKIDINSLNYGN</sequence>
<dbReference type="Proteomes" id="UP000095601">
    <property type="component" value="Unassembled WGS sequence"/>
</dbReference>
<evidence type="ECO:0000259" key="1">
    <source>
        <dbReference type="Pfam" id="PF03235"/>
    </source>
</evidence>
<name>A0A1E5UCE8_9FLAO</name>
<evidence type="ECO:0000313" key="2">
    <source>
        <dbReference type="EMBL" id="OEL10596.1"/>
    </source>
</evidence>
<organism evidence="2 3">
    <name type="scientific">Cloacibacterium normanense</name>
    <dbReference type="NCBI Taxonomy" id="237258"/>
    <lineage>
        <taxon>Bacteria</taxon>
        <taxon>Pseudomonadati</taxon>
        <taxon>Bacteroidota</taxon>
        <taxon>Flavobacteriia</taxon>
        <taxon>Flavobacteriales</taxon>
        <taxon>Weeksellaceae</taxon>
    </lineage>
</organism>
<reference evidence="2 3" key="1">
    <citation type="submission" date="2016-09" db="EMBL/GenBank/DDBJ databases">
        <authorList>
            <person name="Capua I."/>
            <person name="De Benedictis P."/>
            <person name="Joannis T."/>
            <person name="Lombin L.H."/>
            <person name="Cattoli G."/>
        </authorList>
    </citation>
    <scope>NUCLEOTIDE SEQUENCE [LARGE SCALE GENOMIC DNA]</scope>
    <source>
        <strain evidence="2 3">NRS-1</strain>
    </source>
</reference>
<comment type="caution">
    <text evidence="2">The sequence shown here is derived from an EMBL/GenBank/DDBJ whole genome shotgun (WGS) entry which is preliminary data.</text>
</comment>
<feature type="domain" description="GmrSD restriction endonucleases N-terminal" evidence="1">
    <location>
        <begin position="50"/>
        <end position="187"/>
    </location>
</feature>
<dbReference type="PANTHER" id="PTHR39639:SF1">
    <property type="entry name" value="DUF262 DOMAIN-CONTAINING PROTEIN"/>
    <property type="match status" value="1"/>
</dbReference>
<evidence type="ECO:0000313" key="3">
    <source>
        <dbReference type="Proteomes" id="UP000095601"/>
    </source>
</evidence>
<gene>
    <name evidence="2" type="ORF">BHF72_0419</name>
</gene>
<dbReference type="InterPro" id="IPR004919">
    <property type="entry name" value="GmrSD_N"/>
</dbReference>
<proteinExistence type="predicted"/>
<dbReference type="KEGG" id="cnr:EB819_11270"/>
<dbReference type="OrthoDB" id="9764212at2"/>
<dbReference type="AlphaFoldDB" id="A0A1E5UCE8"/>
<protein>
    <recommendedName>
        <fullName evidence="1">GmrSD restriction endonucleases N-terminal domain-containing protein</fullName>
    </recommendedName>
</protein>
<dbReference type="PANTHER" id="PTHR39639">
    <property type="entry name" value="CHROMOSOME 16, WHOLE GENOME SHOTGUN SEQUENCE"/>
    <property type="match status" value="1"/>
</dbReference>
<dbReference type="PATRIC" id="fig|237258.4.peg.601"/>
<dbReference type="RefSeq" id="WP_069799855.1">
    <property type="nucleotide sequence ID" value="NZ_CP034157.1"/>
</dbReference>
<dbReference type="Pfam" id="PF03235">
    <property type="entry name" value="GmrSD_N"/>
    <property type="match status" value="1"/>
</dbReference>
<dbReference type="STRING" id="237258.SAMN04489756_104120"/>
<accession>A0A1E5UCE8</accession>
<dbReference type="EMBL" id="MKGI01000076">
    <property type="protein sequence ID" value="OEL10596.1"/>
    <property type="molecule type" value="Genomic_DNA"/>
</dbReference>